<dbReference type="Proteomes" id="UP000014634">
    <property type="component" value="Unassembled WGS sequence"/>
</dbReference>
<protein>
    <submittedName>
        <fullName evidence="2">Uncharacterized protein</fullName>
    </submittedName>
</protein>
<feature type="signal peptide" evidence="1">
    <location>
        <begin position="1"/>
        <end position="24"/>
    </location>
</feature>
<name>A0AA87NMX1_TREMD</name>
<dbReference type="AlphaFoldDB" id="A0AA87NMX1"/>
<organism evidence="2 3">
    <name type="scientific">Treponema medium ATCC 700293</name>
    <dbReference type="NCBI Taxonomy" id="1125700"/>
    <lineage>
        <taxon>Bacteria</taxon>
        <taxon>Pseudomonadati</taxon>
        <taxon>Spirochaetota</taxon>
        <taxon>Spirochaetia</taxon>
        <taxon>Spirochaetales</taxon>
        <taxon>Treponemataceae</taxon>
        <taxon>Treponema</taxon>
    </lineage>
</organism>
<proteinExistence type="predicted"/>
<sequence length="346" mass="38593">MQPLCRFFSVFFIIFFLLSQNLFAQDVKSFDTAEKIKKFPVSGFIAFSVNTMIAESREYVCDYELILSDLKWPLTPSASYTIYGGVYFPKGIHIEGNISFMQPMSTAPMTDSDFEGIQATPPQTGITKFSEHNCTIMGGLSWAAKLGLQLPMPQTAAMRSAGVLFTVEPMLSFYYSTISWHSYGGYLQYAKIRPNGTYEPWSKALPKVPHNGPAVSYQQQIMIPAIGVGFEATLPHKLTLLSDFHLTAGIMAFAEDIHHERNMRFVDILGGGWAMHGNIRLQWNCLPFFAVFCNLFYQYCISIEGNSIVYNGITSTKPSFYTPPNSAGTSLRGCTCSIGCAFRIGR</sequence>
<accession>A0AA87NMX1</accession>
<dbReference type="EMBL" id="ATFE01000006">
    <property type="protein sequence ID" value="EPF29195.1"/>
    <property type="molecule type" value="Genomic_DNA"/>
</dbReference>
<feature type="chain" id="PRO_5041635262" evidence="1">
    <location>
        <begin position="25"/>
        <end position="346"/>
    </location>
</feature>
<dbReference type="GO" id="GO:0004190">
    <property type="term" value="F:aspartic-type endopeptidase activity"/>
    <property type="evidence" value="ECO:0007669"/>
    <property type="project" value="InterPro"/>
</dbReference>
<comment type="caution">
    <text evidence="2">The sequence shown here is derived from an EMBL/GenBank/DDBJ whole genome shotgun (WGS) entry which is preliminary data.</text>
</comment>
<dbReference type="SUPFAM" id="SSF69917">
    <property type="entry name" value="OMPT-like"/>
    <property type="match status" value="1"/>
</dbReference>
<reference evidence="2 3" key="1">
    <citation type="submission" date="2013-04" db="EMBL/GenBank/DDBJ databases">
        <title>The Genome Sequence of Treponema medium ATCC 700293.</title>
        <authorList>
            <consortium name="The Broad Institute Genomics Platform"/>
            <person name="Earl A."/>
            <person name="Ward D."/>
            <person name="Feldgarden M."/>
            <person name="Gevers D."/>
            <person name="Leonetti C."/>
            <person name="Blanton J.M."/>
            <person name="Dewhirst F.E."/>
            <person name="Izard J."/>
            <person name="Walker B."/>
            <person name="Young S."/>
            <person name="Zeng Q."/>
            <person name="Gargeya S."/>
            <person name="Fitzgerald M."/>
            <person name="Haas B."/>
            <person name="Abouelleil A."/>
            <person name="Allen A.W."/>
            <person name="Alvarado L."/>
            <person name="Arachchi H.M."/>
            <person name="Berlin A.M."/>
            <person name="Chapman S.B."/>
            <person name="Gainer-Dewar J."/>
            <person name="Goldberg J."/>
            <person name="Griggs A."/>
            <person name="Gujja S."/>
            <person name="Hansen M."/>
            <person name="Howarth C."/>
            <person name="Imamovic A."/>
            <person name="Ireland A."/>
            <person name="Larimer J."/>
            <person name="McCowan C."/>
            <person name="Murphy C."/>
            <person name="Pearson M."/>
            <person name="Poon T.W."/>
            <person name="Priest M."/>
            <person name="Roberts A."/>
            <person name="Saif S."/>
            <person name="Shea T."/>
            <person name="Sisk P."/>
            <person name="Sykes S."/>
            <person name="Wortman J."/>
            <person name="Nusbaum C."/>
            <person name="Birren B."/>
        </authorList>
    </citation>
    <scope>NUCLEOTIDE SEQUENCE [LARGE SCALE GENOMIC DNA]</scope>
    <source>
        <strain evidence="2 3">ATCC 700293</strain>
    </source>
</reference>
<gene>
    <name evidence="2" type="ORF">HMPREF9195_00977</name>
</gene>
<dbReference type="Pfam" id="PF01278">
    <property type="entry name" value="Omptin"/>
    <property type="match status" value="1"/>
</dbReference>
<evidence type="ECO:0000313" key="2">
    <source>
        <dbReference type="EMBL" id="EPF29195.1"/>
    </source>
</evidence>
<dbReference type="InterPro" id="IPR053724">
    <property type="entry name" value="OMP_A26_sf"/>
</dbReference>
<dbReference type="InterPro" id="IPR020080">
    <property type="entry name" value="OM_adhesin/peptidase_omptin"/>
</dbReference>
<dbReference type="RefSeq" id="WP_016522939.1">
    <property type="nucleotide sequence ID" value="NZ_KE332517.1"/>
</dbReference>
<evidence type="ECO:0000256" key="1">
    <source>
        <dbReference type="SAM" id="SignalP"/>
    </source>
</evidence>
<dbReference type="GO" id="GO:0009279">
    <property type="term" value="C:cell outer membrane"/>
    <property type="evidence" value="ECO:0007669"/>
    <property type="project" value="InterPro"/>
</dbReference>
<dbReference type="InterPro" id="IPR000036">
    <property type="entry name" value="Peptidase_A26_omptin"/>
</dbReference>
<keyword evidence="1" id="KW-0732">Signal</keyword>
<dbReference type="GO" id="GO:0006508">
    <property type="term" value="P:proteolysis"/>
    <property type="evidence" value="ECO:0007669"/>
    <property type="project" value="InterPro"/>
</dbReference>
<dbReference type="Gene3D" id="2.40.128.90">
    <property type="entry name" value="OMPT-like"/>
    <property type="match status" value="1"/>
</dbReference>
<evidence type="ECO:0000313" key="3">
    <source>
        <dbReference type="Proteomes" id="UP000014634"/>
    </source>
</evidence>